<evidence type="ECO:0000256" key="1">
    <source>
        <dbReference type="ARBA" id="ARBA00000077"/>
    </source>
</evidence>
<gene>
    <name evidence="9" type="ORF">MPAN_004450</name>
</gene>
<dbReference type="PANTHER" id="PTHR10642">
    <property type="entry name" value="RIBONUCLEASE H1"/>
    <property type="match status" value="1"/>
</dbReference>
<evidence type="ECO:0000256" key="3">
    <source>
        <dbReference type="ARBA" id="ARBA00012180"/>
    </source>
</evidence>
<evidence type="ECO:0000256" key="2">
    <source>
        <dbReference type="ARBA" id="ARBA00005300"/>
    </source>
</evidence>
<dbReference type="KEGG" id="manr:MPAN_004450"/>
<evidence type="ECO:0000259" key="8">
    <source>
        <dbReference type="PROSITE" id="PS50879"/>
    </source>
</evidence>
<dbReference type="AlphaFoldDB" id="A0A7U9TIP4"/>
<keyword evidence="10" id="KW-1185">Reference proteome</keyword>
<protein>
    <recommendedName>
        <fullName evidence="3">ribonuclease H</fullName>
        <ecNumber evidence="3">3.1.26.4</ecNumber>
    </recommendedName>
</protein>
<evidence type="ECO:0000256" key="6">
    <source>
        <dbReference type="ARBA" id="ARBA00022759"/>
    </source>
</evidence>
<dbReference type="EC" id="3.1.26.4" evidence="3"/>
<keyword evidence="5" id="KW-0479">Metal-binding</keyword>
<dbReference type="PANTHER" id="PTHR10642:SF26">
    <property type="entry name" value="RIBONUCLEASE H1"/>
    <property type="match status" value="1"/>
</dbReference>
<evidence type="ECO:0000256" key="7">
    <source>
        <dbReference type="ARBA" id="ARBA00022801"/>
    </source>
</evidence>
<keyword evidence="6" id="KW-0255">Endonuclease</keyword>
<dbReference type="PROSITE" id="PS50879">
    <property type="entry name" value="RNASE_H_1"/>
    <property type="match status" value="1"/>
</dbReference>
<dbReference type="GO" id="GO:0003676">
    <property type="term" value="F:nucleic acid binding"/>
    <property type="evidence" value="ECO:0007669"/>
    <property type="project" value="InterPro"/>
</dbReference>
<feature type="domain" description="RNase H type-1" evidence="8">
    <location>
        <begin position="77"/>
        <end position="216"/>
    </location>
</feature>
<accession>A0A7U9TIP4</accession>
<dbReference type="CDD" id="cd09277">
    <property type="entry name" value="RNase_HI_bacteria_like"/>
    <property type="match status" value="1"/>
</dbReference>
<dbReference type="Pfam" id="PF01693">
    <property type="entry name" value="Cauli_VI"/>
    <property type="match status" value="1"/>
</dbReference>
<name>A0A7U9TIP4_9MOLU</name>
<reference evidence="9" key="1">
    <citation type="submission" date="2021-01" db="EMBL/GenBank/DDBJ databases">
        <title>Draft genome sequence of Acholeplasmataceae bacterium strain Mahy22.</title>
        <authorList>
            <person name="Watanabe M."/>
            <person name="Kojima H."/>
            <person name="Fukui M."/>
        </authorList>
    </citation>
    <scope>NUCLEOTIDE SEQUENCE</scope>
    <source>
        <strain evidence="9">Mahy22</strain>
    </source>
</reference>
<dbReference type="InterPro" id="IPR036397">
    <property type="entry name" value="RNaseH_sf"/>
</dbReference>
<dbReference type="RefSeq" id="WP_176239992.1">
    <property type="nucleotide sequence ID" value="NZ_AP024412.1"/>
</dbReference>
<comment type="similarity">
    <text evidence="2">Belongs to the RNase H family.</text>
</comment>
<dbReference type="SUPFAM" id="SSF55658">
    <property type="entry name" value="L9 N-domain-like"/>
    <property type="match status" value="1"/>
</dbReference>
<organism evidence="9 10">
    <name type="scientific">Mariniplasma anaerobium</name>
    <dbReference type="NCBI Taxonomy" id="2735436"/>
    <lineage>
        <taxon>Bacteria</taxon>
        <taxon>Bacillati</taxon>
        <taxon>Mycoplasmatota</taxon>
        <taxon>Mollicutes</taxon>
        <taxon>Acholeplasmatales</taxon>
        <taxon>Acholeplasmataceae</taxon>
        <taxon>Mariniplasma</taxon>
    </lineage>
</organism>
<sequence>MGKLYAVKVGRNIGVYDTWKECENEVKGFKGAKFKKVDSRDEGLEYINSKEPVIVVEIKTEESVDNMTDEEIVAYITSGYAVAFTDGSYKDSEQAYTYGLVMIDNVNLKYDTAYAKRNHELYLVSRNVSGEVFAVIEAIQYSISHNYEKLLICHDYEGIPKWISGEWEAKTKISELLLIIYKKYCDIIKIEFRKIKAHSGNRFNELADSLAEKAYSKSKKTTLKYGKNFVVFNNFSDKQFDELFSNISTDMHEISVEDRSDKDKKCYVLSYDRERLFVTYYNTKRKTLMIQGNQERLFFVLLDNIILNSDENIRTILSEVFKFSVNTSKLNEECTSLIPN</sequence>
<proteinExistence type="inferred from homology"/>
<dbReference type="Gene3D" id="3.40.970.10">
    <property type="entry name" value="Ribonuclease H1, N-terminal domain"/>
    <property type="match status" value="1"/>
</dbReference>
<dbReference type="InterPro" id="IPR011320">
    <property type="entry name" value="RNase_H1_N"/>
</dbReference>
<dbReference type="InterPro" id="IPR037056">
    <property type="entry name" value="RNase_H1_N_sf"/>
</dbReference>
<dbReference type="InterPro" id="IPR009027">
    <property type="entry name" value="Ribosomal_bL9/RNase_H1_N"/>
</dbReference>
<comment type="catalytic activity">
    <reaction evidence="1">
        <text>Endonucleolytic cleavage to 5'-phosphomonoester.</text>
        <dbReference type="EC" id="3.1.26.4"/>
    </reaction>
</comment>
<keyword evidence="7" id="KW-0378">Hydrolase</keyword>
<dbReference type="EMBL" id="AP024412">
    <property type="protein sequence ID" value="BCR35552.1"/>
    <property type="molecule type" value="Genomic_DNA"/>
</dbReference>
<keyword evidence="4" id="KW-0540">Nuclease</keyword>
<evidence type="ECO:0000256" key="4">
    <source>
        <dbReference type="ARBA" id="ARBA00022722"/>
    </source>
</evidence>
<dbReference type="GO" id="GO:0046872">
    <property type="term" value="F:metal ion binding"/>
    <property type="evidence" value="ECO:0007669"/>
    <property type="project" value="UniProtKB-KW"/>
</dbReference>
<dbReference type="Gene3D" id="3.30.420.10">
    <property type="entry name" value="Ribonuclease H-like superfamily/Ribonuclease H"/>
    <property type="match status" value="1"/>
</dbReference>
<evidence type="ECO:0000256" key="5">
    <source>
        <dbReference type="ARBA" id="ARBA00022723"/>
    </source>
</evidence>
<dbReference type="GO" id="GO:0043137">
    <property type="term" value="P:DNA replication, removal of RNA primer"/>
    <property type="evidence" value="ECO:0007669"/>
    <property type="project" value="TreeGrafter"/>
</dbReference>
<dbReference type="SUPFAM" id="SSF53098">
    <property type="entry name" value="Ribonuclease H-like"/>
    <property type="match status" value="1"/>
</dbReference>
<dbReference type="GO" id="GO:0004523">
    <property type="term" value="F:RNA-DNA hybrid ribonuclease activity"/>
    <property type="evidence" value="ECO:0007669"/>
    <property type="project" value="UniProtKB-EC"/>
</dbReference>
<evidence type="ECO:0000313" key="10">
    <source>
        <dbReference type="Proteomes" id="UP000620133"/>
    </source>
</evidence>
<dbReference type="InterPro" id="IPR050092">
    <property type="entry name" value="RNase_H"/>
</dbReference>
<dbReference type="Pfam" id="PF00075">
    <property type="entry name" value="RNase_H"/>
    <property type="match status" value="1"/>
</dbReference>
<dbReference type="InterPro" id="IPR002156">
    <property type="entry name" value="RNaseH_domain"/>
</dbReference>
<dbReference type="InterPro" id="IPR012337">
    <property type="entry name" value="RNaseH-like_sf"/>
</dbReference>
<dbReference type="Proteomes" id="UP000620133">
    <property type="component" value="Chromosome"/>
</dbReference>
<evidence type="ECO:0000313" key="9">
    <source>
        <dbReference type="EMBL" id="BCR35552.1"/>
    </source>
</evidence>